<dbReference type="RefSeq" id="WP_271204004.1">
    <property type="nucleotide sequence ID" value="NZ_BSFK01000005.1"/>
</dbReference>
<dbReference type="Pfam" id="PF00293">
    <property type="entry name" value="NUDIX"/>
    <property type="match status" value="1"/>
</dbReference>
<reference evidence="2" key="2">
    <citation type="submission" date="2023-01" db="EMBL/GenBank/DDBJ databases">
        <authorList>
            <person name="Sun Q."/>
            <person name="Evtushenko L."/>
        </authorList>
    </citation>
    <scope>NUCLEOTIDE SEQUENCE</scope>
    <source>
        <strain evidence="2">VKM B-2555</strain>
    </source>
</reference>
<dbReference type="Proteomes" id="UP001143364">
    <property type="component" value="Unassembled WGS sequence"/>
</dbReference>
<keyword evidence="3" id="KW-1185">Reference proteome</keyword>
<feature type="domain" description="Nudix hydrolase" evidence="1">
    <location>
        <begin position="87"/>
        <end position="232"/>
    </location>
</feature>
<evidence type="ECO:0000313" key="2">
    <source>
        <dbReference type="EMBL" id="GLK76082.1"/>
    </source>
</evidence>
<organism evidence="2 3">
    <name type="scientific">Methylopila jiangsuensis</name>
    <dbReference type="NCBI Taxonomy" id="586230"/>
    <lineage>
        <taxon>Bacteria</taxon>
        <taxon>Pseudomonadati</taxon>
        <taxon>Pseudomonadota</taxon>
        <taxon>Alphaproteobacteria</taxon>
        <taxon>Hyphomicrobiales</taxon>
        <taxon>Methylopilaceae</taxon>
        <taxon>Methylopila</taxon>
    </lineage>
</organism>
<comment type="caution">
    <text evidence="2">The sequence shown here is derived from an EMBL/GenBank/DDBJ whole genome shotgun (WGS) entry which is preliminary data.</text>
</comment>
<dbReference type="Gene3D" id="3.90.79.10">
    <property type="entry name" value="Nucleoside Triphosphate Pyrophosphohydrolase"/>
    <property type="match status" value="1"/>
</dbReference>
<dbReference type="GO" id="GO:0003824">
    <property type="term" value="F:catalytic activity"/>
    <property type="evidence" value="ECO:0007669"/>
    <property type="project" value="UniProtKB-ARBA"/>
</dbReference>
<proteinExistence type="predicted"/>
<evidence type="ECO:0000259" key="1">
    <source>
        <dbReference type="PROSITE" id="PS51462"/>
    </source>
</evidence>
<reference evidence="2" key="1">
    <citation type="journal article" date="2014" name="Int. J. Syst. Evol. Microbiol.">
        <title>Complete genome sequence of Corynebacterium casei LMG S-19264T (=DSM 44701T), isolated from a smear-ripened cheese.</title>
        <authorList>
            <consortium name="US DOE Joint Genome Institute (JGI-PGF)"/>
            <person name="Walter F."/>
            <person name="Albersmeier A."/>
            <person name="Kalinowski J."/>
            <person name="Ruckert C."/>
        </authorList>
    </citation>
    <scope>NUCLEOTIDE SEQUENCE</scope>
    <source>
        <strain evidence="2">VKM B-2555</strain>
    </source>
</reference>
<dbReference type="PROSITE" id="PS51462">
    <property type="entry name" value="NUDIX"/>
    <property type="match status" value="1"/>
</dbReference>
<dbReference type="InterPro" id="IPR000086">
    <property type="entry name" value="NUDIX_hydrolase_dom"/>
</dbReference>
<accession>A0A9W6JF51</accession>
<gene>
    <name evidence="2" type="ORF">GCM10008171_13360</name>
</gene>
<evidence type="ECO:0000313" key="3">
    <source>
        <dbReference type="Proteomes" id="UP001143364"/>
    </source>
</evidence>
<dbReference type="AlphaFoldDB" id="A0A9W6JF51"/>
<dbReference type="InterPro" id="IPR015797">
    <property type="entry name" value="NUDIX_hydrolase-like_dom_sf"/>
</dbReference>
<name>A0A9W6JF51_9HYPH</name>
<protein>
    <recommendedName>
        <fullName evidence="1">Nudix hydrolase domain-containing protein</fullName>
    </recommendedName>
</protein>
<sequence length="233" mass="24741">MSGARVVDVAGFGGRLTAGPLAVDVAEADAIAANFAAEKARKPKIFDGRVLLAEHVAVEDGRLTADYAETGFSTFLWWRAEGFPERGVRNVFGAAAVVTSDGAALLGRMAPHTANAGKVYFPAGTPDRDDLRGEAVDIEGSILRELREETGLEPPLATPTEQRFVVFAGHLVACLRRFDCALTAADLKAHVEATLRGQDEPEFDAVVLARRASDITGPTLPYVPAALERLLGS</sequence>
<dbReference type="SUPFAM" id="SSF55811">
    <property type="entry name" value="Nudix"/>
    <property type="match status" value="1"/>
</dbReference>
<dbReference type="EMBL" id="BSFK01000005">
    <property type="protein sequence ID" value="GLK76082.1"/>
    <property type="molecule type" value="Genomic_DNA"/>
</dbReference>